<dbReference type="InterPro" id="IPR008930">
    <property type="entry name" value="Terpenoid_cyclase/PrenylTrfase"/>
</dbReference>
<keyword evidence="4" id="KW-0732">Signal</keyword>
<dbReference type="PANTHER" id="PTHR11412">
    <property type="entry name" value="MACROGLOBULIN / COMPLEMENT"/>
    <property type="match status" value="1"/>
</dbReference>
<dbReference type="InterPro" id="IPR041555">
    <property type="entry name" value="MG3"/>
</dbReference>
<dbReference type="PROSITE" id="PS50189">
    <property type="entry name" value="NTR"/>
    <property type="match status" value="1"/>
</dbReference>
<dbReference type="Pfam" id="PF21308">
    <property type="entry name" value="C3_CUB2"/>
    <property type="match status" value="1"/>
</dbReference>
<dbReference type="Pfam" id="PF01821">
    <property type="entry name" value="ANATO"/>
    <property type="match status" value="1"/>
</dbReference>
<organism evidence="7 8">
    <name type="scientific">Megalops atlanticus</name>
    <name type="common">Tarpon</name>
    <name type="synonym">Clupea gigantea</name>
    <dbReference type="NCBI Taxonomy" id="7932"/>
    <lineage>
        <taxon>Eukaryota</taxon>
        <taxon>Metazoa</taxon>
        <taxon>Chordata</taxon>
        <taxon>Craniata</taxon>
        <taxon>Vertebrata</taxon>
        <taxon>Euteleostomi</taxon>
        <taxon>Actinopterygii</taxon>
        <taxon>Neopterygii</taxon>
        <taxon>Teleostei</taxon>
        <taxon>Elopiformes</taxon>
        <taxon>Megalopidae</taxon>
        <taxon>Megalops</taxon>
    </lineage>
</organism>
<dbReference type="GO" id="GO:0004866">
    <property type="term" value="F:endopeptidase inhibitor activity"/>
    <property type="evidence" value="ECO:0007669"/>
    <property type="project" value="InterPro"/>
</dbReference>
<evidence type="ECO:0000256" key="4">
    <source>
        <dbReference type="SAM" id="SignalP"/>
    </source>
</evidence>
<evidence type="ECO:0000256" key="2">
    <source>
        <dbReference type="ARBA" id="ARBA00022525"/>
    </source>
</evidence>
<dbReference type="Gene3D" id="6.20.50.160">
    <property type="match status" value="1"/>
</dbReference>
<dbReference type="InterPro" id="IPR009048">
    <property type="entry name" value="A-macroglobulin_rcpt-bd"/>
</dbReference>
<evidence type="ECO:0000313" key="7">
    <source>
        <dbReference type="EMBL" id="KAG7491417.1"/>
    </source>
</evidence>
<dbReference type="InterPro" id="IPR013783">
    <property type="entry name" value="Ig-like_fold"/>
</dbReference>
<dbReference type="Gene3D" id="1.20.91.20">
    <property type="entry name" value="Anaphylotoxins (complement system)"/>
    <property type="match status" value="1"/>
</dbReference>
<dbReference type="SUPFAM" id="SSF48239">
    <property type="entry name" value="Terpenoid cyclases/Protein prenyltransferases"/>
    <property type="match status" value="1"/>
</dbReference>
<dbReference type="Pfam" id="PF01759">
    <property type="entry name" value="NTR"/>
    <property type="match status" value="1"/>
</dbReference>
<feature type="signal peptide" evidence="4">
    <location>
        <begin position="1"/>
        <end position="20"/>
    </location>
</feature>
<dbReference type="InterPro" id="IPR018933">
    <property type="entry name" value="Netrin_module_non-TIMP"/>
</dbReference>
<dbReference type="Pfam" id="PF17790">
    <property type="entry name" value="MG1"/>
    <property type="match status" value="1"/>
</dbReference>
<gene>
    <name evidence="7" type="ORF">MATL_G00003660</name>
</gene>
<dbReference type="InterPro" id="IPR050473">
    <property type="entry name" value="A2M/Complement_sys"/>
</dbReference>
<dbReference type="Pfam" id="PF00207">
    <property type="entry name" value="A2M"/>
    <property type="match status" value="1"/>
</dbReference>
<dbReference type="InterPro" id="IPR011626">
    <property type="entry name" value="Alpha-macroglobulin_TED"/>
</dbReference>
<dbReference type="SUPFAM" id="SSF47686">
    <property type="entry name" value="Anaphylotoxins (complement system)"/>
    <property type="match status" value="1"/>
</dbReference>
<evidence type="ECO:0000313" key="8">
    <source>
        <dbReference type="Proteomes" id="UP001046870"/>
    </source>
</evidence>
<feature type="chain" id="PRO_5038890901" evidence="4">
    <location>
        <begin position="21"/>
        <end position="1774"/>
    </location>
</feature>
<dbReference type="Gene3D" id="1.50.10.20">
    <property type="match status" value="1"/>
</dbReference>
<keyword evidence="8" id="KW-1185">Reference proteome</keyword>
<dbReference type="Gene3D" id="2.20.130.20">
    <property type="match status" value="1"/>
</dbReference>
<keyword evidence="2" id="KW-0964">Secreted</keyword>
<dbReference type="Proteomes" id="UP001046870">
    <property type="component" value="Chromosome 1"/>
</dbReference>
<dbReference type="PROSITE" id="PS01178">
    <property type="entry name" value="ANAPHYLATOXIN_2"/>
    <property type="match status" value="1"/>
</dbReference>
<dbReference type="SMART" id="SM00643">
    <property type="entry name" value="C345C"/>
    <property type="match status" value="1"/>
</dbReference>
<dbReference type="EMBL" id="JAFDVH010000001">
    <property type="protein sequence ID" value="KAG7491417.1"/>
    <property type="molecule type" value="Genomic_DNA"/>
</dbReference>
<protein>
    <submittedName>
        <fullName evidence="7">Uncharacterized protein</fullName>
    </submittedName>
</protein>
<evidence type="ECO:0000259" key="5">
    <source>
        <dbReference type="PROSITE" id="PS01178"/>
    </source>
</evidence>
<dbReference type="Pfam" id="PF17789">
    <property type="entry name" value="MG4"/>
    <property type="match status" value="1"/>
</dbReference>
<dbReference type="Gene3D" id="2.60.40.690">
    <property type="entry name" value="Alpha-macroglobulin, receptor-binding domain"/>
    <property type="match status" value="1"/>
</dbReference>
<dbReference type="InterPro" id="IPR048848">
    <property type="entry name" value="C3_CUB2"/>
</dbReference>
<dbReference type="InterPro" id="IPR018081">
    <property type="entry name" value="Anaphylatoxin_comp_syst"/>
</dbReference>
<accession>A0A9D3QFY6</accession>
<dbReference type="Gene3D" id="2.60.40.10">
    <property type="entry name" value="Immunoglobulins"/>
    <property type="match status" value="2"/>
</dbReference>
<feature type="domain" description="NTR" evidence="6">
    <location>
        <begin position="1626"/>
        <end position="1772"/>
    </location>
</feature>
<dbReference type="InterPro" id="IPR002890">
    <property type="entry name" value="MG2"/>
</dbReference>
<dbReference type="SMART" id="SM01361">
    <property type="entry name" value="A2M_recep"/>
    <property type="match status" value="1"/>
</dbReference>
<dbReference type="Gene3D" id="2.40.50.120">
    <property type="match status" value="1"/>
</dbReference>
<dbReference type="Gene3D" id="2.60.40.1940">
    <property type="match status" value="1"/>
</dbReference>
<dbReference type="SUPFAM" id="SSF49410">
    <property type="entry name" value="Alpha-macroglobulin receptor domain"/>
    <property type="match status" value="1"/>
</dbReference>
<comment type="subcellular location">
    <subcellularLocation>
        <location evidence="1">Secreted</location>
    </subcellularLocation>
</comment>
<comment type="caution">
    <text evidence="7">The sequence shown here is derived from an EMBL/GenBank/DDBJ whole genome shotgun (WGS) entry which is preliminary data.</text>
</comment>
<dbReference type="FunFam" id="2.60.40.1940:FF:000001">
    <property type="entry name" value="Complement component C3"/>
    <property type="match status" value="1"/>
</dbReference>
<dbReference type="CDD" id="cd00017">
    <property type="entry name" value="ANATO"/>
    <property type="match status" value="1"/>
</dbReference>
<dbReference type="Gene3D" id="2.60.40.1930">
    <property type="match status" value="3"/>
</dbReference>
<dbReference type="InterPro" id="IPR001599">
    <property type="entry name" value="Macroglobln_a2"/>
</dbReference>
<dbReference type="Pfam" id="PF17791">
    <property type="entry name" value="MG3"/>
    <property type="match status" value="1"/>
</dbReference>
<dbReference type="InterPro" id="IPR047565">
    <property type="entry name" value="Alpha-macroglob_thiol-ester_cl"/>
</dbReference>
<dbReference type="SMR" id="A0A9D3QFY6"/>
<keyword evidence="3" id="KW-1015">Disulfide bond</keyword>
<dbReference type="Pfam" id="PF01835">
    <property type="entry name" value="MG2"/>
    <property type="match status" value="1"/>
</dbReference>
<sequence>MAALGFQTLCFCALIYTFQAQFTSYERRPWPDRHPPRYPFRYDDLYERRPWPERHPPRYPSWYDDLHRPIRLVDTSSPRFVLLAPNLIRTDSKENIFLEAYGLSGPTTVTITAHHFPIKGQQLLHETVVLDEGNNYQALKAIELPSHGLNKDEQSNQYVYLKADFGSYVAEVVVMVSFQSGYIFIQTDKPLFNPRDVVHYRAFVATPAFKAFNSSISIEIQNPDGITIHAVSKTMARNGIFADDYKLSEIANEGIWKITAKFDNRPQNRFSTDFEVRKYVLPAFNVTLTPRKSYFSVDDTQLVVDITASYLYGESVKGTAYVVFGVEVNKEKRRFPHSMKLITDLERGTAVLTMDDIKKSFPNIKDLVGCPIYVKASVLTSTGSDLVEAERSGIKILESPYKISFSNTPLYFKPGLPFDLTVQVTHHDGSLAPNVPFQLSLYDSPVTSHPGISRLSINMPMSLEAQTITVETKKSGLKPENQAKQQMTLQPYIPFNRASQNFLYVSAPDKASAGEIINLKLYFRNDVQMHKDLIKHLTYLVLNKGKIIDAQRVVRLSGQEVINVPLIITPEMIPSFRFVVYYALLWVGRVEIVADSVRVDVEDTCVGALRVSKTGRRDVYRPGETFKIEVRGDPGAKVSLLAVDNAVFLLNSKYRLTQSKIWDVVEKGDMGCTPGGGRDRMGVFADAGLLFYSNTAGSTSERQSLQCPRRARRRRSARLLQHRTTLESRYEDRNLRRCCQDGMREIPMDYSCVRRSHYITEGWECVQAFLLCCFQYRGEEPGSTTAPPTTTIPTTTQLPVPTRMVMLNRVFFHETSSRVVMQAKPPIGMPGMVALSPPLRRREEKYEYEFEDDDDEDVIDERDVYIRSKFFETWLWKEISLPSTPEKDSKDGLAVLPVESVFPDSITEWGVLAVSSSPETGFCVAEPYNVISTKRFFVDLRLPYSVARNEQVEIKAVLHNYGNEDLKVIVILYKTQDICSVAFTEDHRQEVTLPSQSSRAIPYTIVPLKAGELEMEVKALARGYLGSDGVRKRLRVVVEGLQKTKVQSFILNPSVKGDKDGKQVVKVDGIGLESVVPNSFPETYINVRGNLLADTIDNSINGDALASLIRMPGGCVEQNLASITLPLIATHYLDKTLQWESVGVQRRVDAIKYIQRGYEKQLAYRKKDNSYPPYRNEGTSTWITAYVVKVFAMAQPIISVATDHLCGPLLYLLKEKQLPSGAFREDNPVYAAAMTGGLQGTESSATLTAFVIIAMSEAKAVVNCRDPSIVPEEKLRRAAHHLRRLLPRLRRPYSVAIAAYALALVNPSDSIGRLQLEKVASADRTHWSDEGNPLFTLEATGYALLALMKMGQMERAALPFQWLNERRKLGGGYGSTQPTMVVLQGLSEYLIHKPPPQDLSLKVAVSMPGRRDVTWSFEPKTAYVARSAKTTVGQKFTVVASGKGQGVLEVVTVYNQLPDVHEKGSCRNFELEVAIKETHSRKPSEDAERSYRLDINVRSLEQTEMRMVVLDITLPTGFVPDTKDLEMLTNSVDRYINNFEIIEGLSDRGSLIIHLFKVSNREKESISFRLLQKFKVGLIQPSSVTVYEYYNPDHRCSKFYNPMADEAELKQICSKEICQCAEGNCCVSKAQDQPLDNVMREDTACQGIYHVYKVKVSKINRSQYDTFEMEILQVIKEGKDEGIRASDTRTFIAHAGCRGGLDLEESREYLIMGPPEDVWHVDSSTNRFTYTLGKKTWVERWPTAVECGSVAGLKQRCTQLQEFASDILEKGCLF</sequence>
<reference evidence="7" key="1">
    <citation type="submission" date="2021-01" db="EMBL/GenBank/DDBJ databases">
        <authorList>
            <person name="Zahm M."/>
            <person name="Roques C."/>
            <person name="Cabau C."/>
            <person name="Klopp C."/>
            <person name="Donnadieu C."/>
            <person name="Jouanno E."/>
            <person name="Lampietro C."/>
            <person name="Louis A."/>
            <person name="Herpin A."/>
            <person name="Echchiki A."/>
            <person name="Berthelot C."/>
            <person name="Parey E."/>
            <person name="Roest-Crollius H."/>
            <person name="Braasch I."/>
            <person name="Postlethwait J."/>
            <person name="Bobe J."/>
            <person name="Montfort J."/>
            <person name="Bouchez O."/>
            <person name="Begum T."/>
            <person name="Mejri S."/>
            <person name="Adams A."/>
            <person name="Chen W.-J."/>
            <person name="Guiguen Y."/>
        </authorList>
    </citation>
    <scope>NUCLEOTIDE SEQUENCE</scope>
    <source>
        <strain evidence="7">YG-15Mar2019-1</strain>
        <tissue evidence="7">Brain</tissue>
    </source>
</reference>
<dbReference type="InterPro" id="IPR011625">
    <property type="entry name" value="A2M_N_BRD"/>
</dbReference>
<dbReference type="InterPro" id="IPR036595">
    <property type="entry name" value="A-macroglobulin_rcpt-bd_sf"/>
</dbReference>
<dbReference type="InterPro" id="IPR008993">
    <property type="entry name" value="TIMP-like_OB-fold"/>
</dbReference>
<dbReference type="PANTHER" id="PTHR11412:SF167">
    <property type="entry name" value="COMPLEMENT COMPONENT C3B, TANDEM DUPLICATE 1 ISOFORM X1-RELATED"/>
    <property type="match status" value="1"/>
</dbReference>
<dbReference type="Gene3D" id="2.60.120.1540">
    <property type="match status" value="1"/>
</dbReference>
<dbReference type="InterPro" id="IPR001134">
    <property type="entry name" value="Netrin_domain"/>
</dbReference>
<dbReference type="SMART" id="SM01419">
    <property type="entry name" value="Thiol-ester_cl"/>
    <property type="match status" value="1"/>
</dbReference>
<dbReference type="CDD" id="cd02896">
    <property type="entry name" value="complement_C3_C4_C5"/>
    <property type="match status" value="1"/>
</dbReference>
<dbReference type="SMART" id="SM01360">
    <property type="entry name" value="A2M"/>
    <property type="match status" value="1"/>
</dbReference>
<dbReference type="InterPro" id="IPR040839">
    <property type="entry name" value="MG4"/>
</dbReference>
<dbReference type="InterPro" id="IPR041425">
    <property type="entry name" value="C3/4/5_MG1"/>
</dbReference>
<name>A0A9D3QFY6_MEGAT</name>
<dbReference type="InterPro" id="IPR000020">
    <property type="entry name" value="Anaphylatoxin/fibulin"/>
</dbReference>
<dbReference type="SMART" id="SM01359">
    <property type="entry name" value="A2M_N_2"/>
    <property type="match status" value="1"/>
</dbReference>
<dbReference type="FunFam" id="2.60.40.10:FF:000155">
    <property type="entry name" value="complement C3 isoform X1"/>
    <property type="match status" value="1"/>
</dbReference>
<feature type="domain" description="Anaphylatoxin-like" evidence="5">
    <location>
        <begin position="738"/>
        <end position="773"/>
    </location>
</feature>
<dbReference type="GO" id="GO:0005615">
    <property type="term" value="C:extracellular space"/>
    <property type="evidence" value="ECO:0007669"/>
    <property type="project" value="InterPro"/>
</dbReference>
<dbReference type="Pfam" id="PF07677">
    <property type="entry name" value="A2M_recep"/>
    <property type="match status" value="1"/>
</dbReference>
<dbReference type="Pfam" id="PF07703">
    <property type="entry name" value="A2M_BRD"/>
    <property type="match status" value="1"/>
</dbReference>
<dbReference type="SMART" id="SM00104">
    <property type="entry name" value="ANATO"/>
    <property type="match status" value="1"/>
</dbReference>
<evidence type="ECO:0000259" key="6">
    <source>
        <dbReference type="PROSITE" id="PS50189"/>
    </source>
</evidence>
<dbReference type="Pfam" id="PF07678">
    <property type="entry name" value="TED_complement"/>
    <property type="match status" value="1"/>
</dbReference>
<evidence type="ECO:0000256" key="3">
    <source>
        <dbReference type="ARBA" id="ARBA00023157"/>
    </source>
</evidence>
<dbReference type="SUPFAM" id="SSF50242">
    <property type="entry name" value="TIMP-like"/>
    <property type="match status" value="1"/>
</dbReference>
<dbReference type="OrthoDB" id="6359008at2759"/>
<evidence type="ECO:0000256" key="1">
    <source>
        <dbReference type="ARBA" id="ARBA00004613"/>
    </source>
</evidence>
<proteinExistence type="predicted"/>